<proteinExistence type="predicted"/>
<name>A0A2T4B6Z4_9HYPO</name>
<dbReference type="Gene3D" id="1.10.530.10">
    <property type="match status" value="1"/>
</dbReference>
<feature type="signal peptide" evidence="1">
    <location>
        <begin position="1"/>
        <end position="18"/>
    </location>
</feature>
<evidence type="ECO:0000256" key="1">
    <source>
        <dbReference type="SAM" id="SignalP"/>
    </source>
</evidence>
<sequence length="271" mass="28459">MLANIAIVVAGLAAVGTALPTNGTAFHRNGTTHHNNGTVQHTNGTAFHPHGGAFHTHGTTVKRGAIADKYTYYQGDGSTAAGWPSQDDWGSWDDLWKANVPLMQKSCTWNGWVGDDSEDEIQDIGTAIQAVSKAADIDPRFILAIVMQESKGCVRVPTTNNGVTNPGLMQSHDGAGSCFGLNPCPSSTINLMINDGVSGTKEGPGLQSLLSEAKEKTHNNGSQAYYAAARLYNSGSADYSDLDQGLGSTACYASDVANRLTGWTLAASTCH</sequence>
<organism evidence="2 3">
    <name type="scientific">Trichoderma citrinoviride</name>
    <dbReference type="NCBI Taxonomy" id="58853"/>
    <lineage>
        <taxon>Eukaryota</taxon>
        <taxon>Fungi</taxon>
        <taxon>Dikarya</taxon>
        <taxon>Ascomycota</taxon>
        <taxon>Pezizomycotina</taxon>
        <taxon>Sordariomycetes</taxon>
        <taxon>Hypocreomycetidae</taxon>
        <taxon>Hypocreales</taxon>
        <taxon>Hypocreaceae</taxon>
        <taxon>Trichoderma</taxon>
    </lineage>
</organism>
<keyword evidence="1" id="KW-0732">Signal</keyword>
<dbReference type="SUPFAM" id="SSF53955">
    <property type="entry name" value="Lysozyme-like"/>
    <property type="match status" value="1"/>
</dbReference>
<evidence type="ECO:0000313" key="2">
    <source>
        <dbReference type="EMBL" id="PTB64981.1"/>
    </source>
</evidence>
<keyword evidence="3" id="KW-1185">Reference proteome</keyword>
<dbReference type="AlphaFoldDB" id="A0A2T4B6Z4"/>
<gene>
    <name evidence="2" type="ORF">BBK36DRAFT_1122030</name>
</gene>
<dbReference type="InterPro" id="IPR023346">
    <property type="entry name" value="Lysozyme-like_dom_sf"/>
</dbReference>
<feature type="chain" id="PRO_5015672745" evidence="1">
    <location>
        <begin position="19"/>
        <end position="271"/>
    </location>
</feature>
<dbReference type="GeneID" id="36599014"/>
<dbReference type="EMBL" id="KZ680215">
    <property type="protein sequence ID" value="PTB64981.1"/>
    <property type="molecule type" value="Genomic_DNA"/>
</dbReference>
<dbReference type="OrthoDB" id="1193027at2759"/>
<protein>
    <submittedName>
        <fullName evidence="2">Glycoside hydrolase</fullName>
    </submittedName>
</protein>
<dbReference type="Proteomes" id="UP000241546">
    <property type="component" value="Unassembled WGS sequence"/>
</dbReference>
<accession>A0A2T4B6Z4</accession>
<keyword evidence="2" id="KW-0378">Hydrolase</keyword>
<dbReference type="RefSeq" id="XP_024748301.1">
    <property type="nucleotide sequence ID" value="XM_024890896.1"/>
</dbReference>
<reference evidence="3" key="1">
    <citation type="submission" date="2016-07" db="EMBL/GenBank/DDBJ databases">
        <title>Multiple horizontal gene transfer events from other fungi enriched the ability of initially mycotrophic Trichoderma (Ascomycota) to feed on dead plant biomass.</title>
        <authorList>
            <consortium name="DOE Joint Genome Institute"/>
            <person name="Atanasova L."/>
            <person name="Chenthamara K."/>
            <person name="Zhang J."/>
            <person name="Grujic M."/>
            <person name="Henrissat B."/>
            <person name="Kuo A."/>
            <person name="Aerts A."/>
            <person name="Salamov A."/>
            <person name="Lipzen A."/>
            <person name="Labutti K."/>
            <person name="Barry K."/>
            <person name="Miao Y."/>
            <person name="Rahimi M.J."/>
            <person name="Shen Q."/>
            <person name="Grigoriev I.V."/>
            <person name="Kubicek C.P."/>
            <person name="Druzhinina I.S."/>
        </authorList>
    </citation>
    <scope>NUCLEOTIDE SEQUENCE [LARGE SCALE GENOMIC DNA]</scope>
    <source>
        <strain evidence="3">TUCIM 6016</strain>
    </source>
</reference>
<dbReference type="GO" id="GO:0016787">
    <property type="term" value="F:hydrolase activity"/>
    <property type="evidence" value="ECO:0007669"/>
    <property type="project" value="UniProtKB-KW"/>
</dbReference>
<dbReference type="SMR" id="A0A2T4B6Z4"/>
<evidence type="ECO:0000313" key="3">
    <source>
        <dbReference type="Proteomes" id="UP000241546"/>
    </source>
</evidence>